<keyword evidence="10" id="KW-1185">Reference proteome</keyword>
<dbReference type="GO" id="GO:0031982">
    <property type="term" value="C:vesicle"/>
    <property type="evidence" value="ECO:0007669"/>
    <property type="project" value="TreeGrafter"/>
</dbReference>
<reference evidence="9" key="1">
    <citation type="submission" date="2019-10" db="EMBL/GenBank/DDBJ databases">
        <title>The sequence and de novo assembly of the wild yak genome.</title>
        <authorList>
            <person name="Liu Y."/>
        </authorList>
    </citation>
    <scope>NUCLEOTIDE SEQUENCE [LARGE SCALE GENOMIC DNA]</scope>
    <source>
        <strain evidence="9">WY2019</strain>
    </source>
</reference>
<keyword evidence="3" id="KW-0328">Glycosyltransferase</keyword>
<organism evidence="9 10">
    <name type="scientific">Bos mutus</name>
    <name type="common">wild yak</name>
    <dbReference type="NCBI Taxonomy" id="72004"/>
    <lineage>
        <taxon>Eukaryota</taxon>
        <taxon>Metazoa</taxon>
        <taxon>Chordata</taxon>
        <taxon>Craniata</taxon>
        <taxon>Vertebrata</taxon>
        <taxon>Euteleostomi</taxon>
        <taxon>Mammalia</taxon>
        <taxon>Eutheria</taxon>
        <taxon>Laurasiatheria</taxon>
        <taxon>Artiodactyla</taxon>
        <taxon>Ruminantia</taxon>
        <taxon>Pecora</taxon>
        <taxon>Bovidae</taxon>
        <taxon>Bovinae</taxon>
        <taxon>Bos</taxon>
    </lineage>
</organism>
<dbReference type="GO" id="GO:0046872">
    <property type="term" value="F:metal ion binding"/>
    <property type="evidence" value="ECO:0007669"/>
    <property type="project" value="UniProtKB-KW"/>
</dbReference>
<sequence length="249" mass="29445">MYFMVGHRVNYYIFTHWPDYVPRIPLQKGQQIVILKVQSCANWQEISMHRMEGIRNFTEQRFYEEVNYLICANVDMKFSDHVGMEILSSLFGTLHSDFYELSQESFPYERQPQSQAHIPDDEGDFYYTGALFVGSMPEVYKPTKACHEMMVVDQANHIEAMRNDESHLNKYLLYHKPTKIISPEYMWTEQKSKGIWDEQKPGLPYNIKRIRFKTVNLKLPRNQDLPKEASRKDSERGDGQAVIFLRTLN</sequence>
<evidence type="ECO:0000256" key="7">
    <source>
        <dbReference type="PIRSR" id="PIRSR605076-2"/>
    </source>
</evidence>
<keyword evidence="5" id="KW-0812">Transmembrane</keyword>
<feature type="binding site" evidence="8">
    <location>
        <position position="75"/>
    </location>
    <ligand>
        <name>Mn(2+)</name>
        <dbReference type="ChEBI" id="CHEBI:29035"/>
    </ligand>
</feature>
<evidence type="ECO:0008006" key="11">
    <source>
        <dbReference type="Google" id="ProtNLM"/>
    </source>
</evidence>
<keyword evidence="4" id="KW-0808">Transferase</keyword>
<evidence type="ECO:0000313" key="9">
    <source>
        <dbReference type="EMBL" id="MXQ83565.1"/>
    </source>
</evidence>
<dbReference type="GO" id="GO:0005975">
    <property type="term" value="P:carbohydrate metabolic process"/>
    <property type="evidence" value="ECO:0007669"/>
    <property type="project" value="InterPro"/>
</dbReference>
<evidence type="ECO:0000256" key="5">
    <source>
        <dbReference type="ARBA" id="ARBA00022968"/>
    </source>
</evidence>
<comment type="cofactor">
    <cofactor evidence="8">
        <name>Mn(2+)</name>
        <dbReference type="ChEBI" id="CHEBI:29035"/>
    </cofactor>
    <text evidence="8">Binds 1 Mn(2+) ion per subunit.</text>
</comment>
<evidence type="ECO:0000313" key="10">
    <source>
        <dbReference type="Proteomes" id="UP000322234"/>
    </source>
</evidence>
<evidence type="ECO:0000256" key="1">
    <source>
        <dbReference type="ARBA" id="ARBA00004606"/>
    </source>
</evidence>
<feature type="binding site" evidence="7">
    <location>
        <position position="95"/>
    </location>
    <ligand>
        <name>an alpha-L-fucosyl-(1-&gt;2)-beta-D-galactosyl derivative</name>
        <dbReference type="ChEBI" id="CHEBI:140327"/>
    </ligand>
</feature>
<keyword evidence="8" id="KW-0464">Manganese</keyword>
<evidence type="ECO:0000256" key="2">
    <source>
        <dbReference type="ARBA" id="ARBA00010413"/>
    </source>
</evidence>
<dbReference type="InterPro" id="IPR029044">
    <property type="entry name" value="Nucleotide-diphossugar_trans"/>
</dbReference>
<feature type="active site" description="Nucleophile" evidence="6">
    <location>
        <position position="165"/>
    </location>
</feature>
<protein>
    <recommendedName>
        <fullName evidence="11">Histo-blood group ABO system transferase</fullName>
    </recommendedName>
</protein>
<dbReference type="EMBL" id="VBQZ03000017">
    <property type="protein sequence ID" value="MXQ83565.1"/>
    <property type="molecule type" value="Genomic_DNA"/>
</dbReference>
<comment type="caution">
    <text evidence="9">The sequence shown here is derived from an EMBL/GenBank/DDBJ whole genome shotgun (WGS) entry which is preliminary data.</text>
</comment>
<dbReference type="GO" id="GO:0016020">
    <property type="term" value="C:membrane"/>
    <property type="evidence" value="ECO:0007669"/>
    <property type="project" value="UniProtKB-SubCell"/>
</dbReference>
<evidence type="ECO:0000256" key="6">
    <source>
        <dbReference type="PIRSR" id="PIRSR605076-1"/>
    </source>
</evidence>
<dbReference type="PANTHER" id="PTHR10462">
    <property type="entry name" value="GLYCOSYLTRANSFERASE-RELATED"/>
    <property type="match status" value="1"/>
</dbReference>
<dbReference type="GO" id="GO:0005794">
    <property type="term" value="C:Golgi apparatus"/>
    <property type="evidence" value="ECO:0007669"/>
    <property type="project" value="TreeGrafter"/>
</dbReference>
<dbReference type="Proteomes" id="UP000322234">
    <property type="component" value="Unassembled WGS sequence"/>
</dbReference>
<evidence type="ECO:0000256" key="4">
    <source>
        <dbReference type="ARBA" id="ARBA00022679"/>
    </source>
</evidence>
<dbReference type="AlphaFoldDB" id="A0A6B0R166"/>
<comment type="similarity">
    <text evidence="2">Belongs to the glycosyltransferase 6 family.</text>
</comment>
<comment type="subcellular location">
    <subcellularLocation>
        <location evidence="1">Membrane</location>
        <topology evidence="1">Single-pass type II membrane protein</topology>
    </subcellularLocation>
</comment>
<evidence type="ECO:0000256" key="3">
    <source>
        <dbReference type="ARBA" id="ARBA00022676"/>
    </source>
</evidence>
<dbReference type="PANTHER" id="PTHR10462:SF29">
    <property type="entry name" value="HISTO-BLOOD GROUP ABO SYSTEM TRANSFERASE"/>
    <property type="match status" value="1"/>
</dbReference>
<dbReference type="GO" id="GO:0004380">
    <property type="term" value="F:glycoprotein-fucosylgalactoside alpha-N-acetylgalactosaminyltransferase activity"/>
    <property type="evidence" value="ECO:0007669"/>
    <property type="project" value="TreeGrafter"/>
</dbReference>
<keyword evidence="5" id="KW-0735">Signal-anchor</keyword>
<accession>A0A6B0R166</accession>
<evidence type="ECO:0000256" key="8">
    <source>
        <dbReference type="PIRSR" id="PIRSR605076-3"/>
    </source>
</evidence>
<keyword evidence="8" id="KW-0479">Metal-binding</keyword>
<dbReference type="Gene3D" id="3.90.550.10">
    <property type="entry name" value="Spore Coat Polysaccharide Biosynthesis Protein SpsA, Chain A"/>
    <property type="match status" value="1"/>
</dbReference>
<feature type="binding site" evidence="7">
    <location>
        <position position="165"/>
    </location>
    <ligand>
        <name>an alpha-L-fucosyl-(1-&gt;2)-beta-D-galactosyl derivative</name>
        <dbReference type="ChEBI" id="CHEBI:140327"/>
    </ligand>
</feature>
<gene>
    <name evidence="9" type="ORF">E5288_WYG014510</name>
</gene>
<dbReference type="InterPro" id="IPR005076">
    <property type="entry name" value="Glyco_trans_6"/>
</dbReference>
<proteinExistence type="inferred from homology"/>
<dbReference type="SUPFAM" id="SSF53448">
    <property type="entry name" value="Nucleotide-diphospho-sugar transferases"/>
    <property type="match status" value="1"/>
</dbReference>
<name>A0A6B0R166_9CETA</name>
<dbReference type="Pfam" id="PF03414">
    <property type="entry name" value="Glyco_transf_6"/>
    <property type="match status" value="1"/>
</dbReference>